<evidence type="ECO:0000313" key="1">
    <source>
        <dbReference type="EMBL" id="KAK3717730.1"/>
    </source>
</evidence>
<reference evidence="1" key="1">
    <citation type="submission" date="2023-07" db="EMBL/GenBank/DDBJ databases">
        <title>Black Yeasts Isolated from many extreme environments.</title>
        <authorList>
            <person name="Coleine C."/>
            <person name="Stajich J.E."/>
            <person name="Selbmann L."/>
        </authorList>
    </citation>
    <scope>NUCLEOTIDE SEQUENCE</scope>
    <source>
        <strain evidence="1">CCFEE 5714</strain>
    </source>
</reference>
<name>A0ACC3NIH9_9PEZI</name>
<dbReference type="Proteomes" id="UP001281147">
    <property type="component" value="Unassembled WGS sequence"/>
</dbReference>
<dbReference type="EMBL" id="JAUTXU010000035">
    <property type="protein sequence ID" value="KAK3717730.1"/>
    <property type="molecule type" value="Genomic_DNA"/>
</dbReference>
<keyword evidence="2" id="KW-1185">Reference proteome</keyword>
<accession>A0ACC3NIH9</accession>
<evidence type="ECO:0000313" key="2">
    <source>
        <dbReference type="Proteomes" id="UP001281147"/>
    </source>
</evidence>
<sequence length="283" mass="31206">MSSPQTSSPRWASSLLRLPHRIQTCFGPSLAPVPGGNFGVVTSVTMNTFSLIDNGVIWAGELIFSGEKLERLIDTLNDLHLTAEMSLLWAFSFCEDGPVITARVSYTSSNPEDGRTAFRALYNLDPDQDTTELLDYDHTNGSTEFLCEDGGRKPGCSTGLRTFDYLTSQVIWDEFVTFVNGTGLDGTTILIECYSNDVLRTIGSENASYAHREIEYYAGILFGQAEKESDALAESFGPRVRALRRSASGSEQQRTNVDFAHGDGSLVEIYGQSLPRLRDLKQE</sequence>
<gene>
    <name evidence="1" type="ORF">LTR37_005501</name>
</gene>
<comment type="caution">
    <text evidence="1">The sequence shown here is derived from an EMBL/GenBank/DDBJ whole genome shotgun (WGS) entry which is preliminary data.</text>
</comment>
<protein>
    <submittedName>
        <fullName evidence="1">Uncharacterized protein</fullName>
    </submittedName>
</protein>
<proteinExistence type="predicted"/>
<organism evidence="1 2">
    <name type="scientific">Vermiconidia calcicola</name>
    <dbReference type="NCBI Taxonomy" id="1690605"/>
    <lineage>
        <taxon>Eukaryota</taxon>
        <taxon>Fungi</taxon>
        <taxon>Dikarya</taxon>
        <taxon>Ascomycota</taxon>
        <taxon>Pezizomycotina</taxon>
        <taxon>Dothideomycetes</taxon>
        <taxon>Dothideomycetidae</taxon>
        <taxon>Mycosphaerellales</taxon>
        <taxon>Extremaceae</taxon>
        <taxon>Vermiconidia</taxon>
    </lineage>
</organism>